<evidence type="ECO:0000256" key="4">
    <source>
        <dbReference type="ARBA" id="ARBA00046874"/>
    </source>
</evidence>
<name>A0A848B6X5_9FIRM</name>
<evidence type="ECO:0000313" key="7">
    <source>
        <dbReference type="EMBL" id="NMD98948.1"/>
    </source>
</evidence>
<dbReference type="InterPro" id="IPR005526">
    <property type="entry name" value="Septum_form_inhib_MinC_C"/>
</dbReference>
<dbReference type="Gene3D" id="3.30.160.540">
    <property type="match status" value="1"/>
</dbReference>
<dbReference type="HAMAP" id="MF_00267">
    <property type="entry name" value="MinC"/>
    <property type="match status" value="1"/>
</dbReference>
<dbReference type="GO" id="GO:1901891">
    <property type="term" value="P:regulation of cell septum assembly"/>
    <property type="evidence" value="ECO:0007669"/>
    <property type="project" value="InterPro"/>
</dbReference>
<dbReference type="GO" id="GO:0000902">
    <property type="term" value="P:cell morphogenesis"/>
    <property type="evidence" value="ECO:0007669"/>
    <property type="project" value="InterPro"/>
</dbReference>
<keyword evidence="1 5" id="KW-0132">Cell division</keyword>
<dbReference type="InterPro" id="IPR013033">
    <property type="entry name" value="MinC"/>
</dbReference>
<dbReference type="PANTHER" id="PTHR34108:SF1">
    <property type="entry name" value="SEPTUM SITE-DETERMINING PROTEIN MINC"/>
    <property type="match status" value="1"/>
</dbReference>
<comment type="similarity">
    <text evidence="5">Belongs to the MinC family.</text>
</comment>
<dbReference type="SUPFAM" id="SSF63848">
    <property type="entry name" value="Cell-division inhibitor MinC, C-terminal domain"/>
    <property type="match status" value="1"/>
</dbReference>
<keyword evidence="8" id="KW-1185">Reference proteome</keyword>
<comment type="function">
    <text evidence="5">Cell division inhibitor that blocks the formation of polar Z ring septums. Rapidly oscillates between the poles of the cell to destabilize FtsZ filaments that have formed before they mature into polar Z rings. Prevents FtsZ polymerization.</text>
</comment>
<evidence type="ECO:0000313" key="8">
    <source>
        <dbReference type="Proteomes" id="UP000543804"/>
    </source>
</evidence>
<reference evidence="7 8" key="1">
    <citation type="submission" date="2020-04" db="EMBL/GenBank/DDBJ databases">
        <authorList>
            <person name="Hitch T.C.A."/>
            <person name="Wylensek D."/>
            <person name="Clavel T."/>
        </authorList>
    </citation>
    <scope>NUCLEOTIDE SEQUENCE [LARGE SCALE GENOMIC DNA]</scope>
    <source>
        <strain evidence="7 8">PG-130-P53-12</strain>
    </source>
</reference>
<evidence type="ECO:0000259" key="6">
    <source>
        <dbReference type="Pfam" id="PF03775"/>
    </source>
</evidence>
<dbReference type="InterPro" id="IPR036145">
    <property type="entry name" value="MinC_C_sf"/>
</dbReference>
<evidence type="ECO:0000256" key="1">
    <source>
        <dbReference type="ARBA" id="ARBA00022618"/>
    </source>
</evidence>
<comment type="caution">
    <text evidence="7">The sequence shown here is derived from an EMBL/GenBank/DDBJ whole genome shotgun (WGS) entry which is preliminary data.</text>
</comment>
<feature type="domain" description="Septum formation inhibitor MinC C-terminal" evidence="6">
    <location>
        <begin position="116"/>
        <end position="219"/>
    </location>
</feature>
<evidence type="ECO:0000256" key="2">
    <source>
        <dbReference type="ARBA" id="ARBA00023210"/>
    </source>
</evidence>
<gene>
    <name evidence="5 7" type="primary">minC</name>
    <name evidence="7" type="ORF">HF878_05570</name>
</gene>
<dbReference type="Proteomes" id="UP000543804">
    <property type="component" value="Unassembled WGS sequence"/>
</dbReference>
<dbReference type="RefSeq" id="WP_170077454.1">
    <property type="nucleotide sequence ID" value="NZ_JABAFA010000015.1"/>
</dbReference>
<dbReference type="AlphaFoldDB" id="A0A848B6X5"/>
<dbReference type="Pfam" id="PF03775">
    <property type="entry name" value="MinC_C"/>
    <property type="match status" value="1"/>
</dbReference>
<dbReference type="Gene3D" id="2.160.20.70">
    <property type="match status" value="1"/>
</dbReference>
<dbReference type="NCBIfam" id="TIGR01222">
    <property type="entry name" value="minC"/>
    <property type="match status" value="1"/>
</dbReference>
<proteinExistence type="inferred from homology"/>
<dbReference type="PANTHER" id="PTHR34108">
    <property type="entry name" value="SEPTUM SITE-DETERMINING PROTEIN MINC"/>
    <property type="match status" value="1"/>
</dbReference>
<dbReference type="EMBL" id="JABAFA010000015">
    <property type="protein sequence ID" value="NMD98948.1"/>
    <property type="molecule type" value="Genomic_DNA"/>
</dbReference>
<accession>A0A848B6X5</accession>
<evidence type="ECO:0000256" key="3">
    <source>
        <dbReference type="ARBA" id="ARBA00023306"/>
    </source>
</evidence>
<organism evidence="7 8">
    <name type="scientific">Selenomonas bovis</name>
    <dbReference type="NCBI Taxonomy" id="416586"/>
    <lineage>
        <taxon>Bacteria</taxon>
        <taxon>Bacillati</taxon>
        <taxon>Bacillota</taxon>
        <taxon>Negativicutes</taxon>
        <taxon>Selenomonadales</taxon>
        <taxon>Selenomonadaceae</taxon>
        <taxon>Selenomonas</taxon>
    </lineage>
</organism>
<sequence length="223" mass="23697">MSEEIVRIKGTKAGLQLLFAAGATYAAIEADIREKLAAGSGFFCRGTVMHALAGSLPEEEMEKLRRLFHENGVIFSVSRAHFTPPADVQQPTPAQEAVQAALPQAAAGEEATQMVVVNRTLRGGQEVRTKSSVLVCGNVNPGAQIIAGGSIDIRGTCRGMVHAGAYGNQEAFVIADCLVPTQIRIADLIARAPDKATVASERPTRPERASIKDGQIVIEPIER</sequence>
<dbReference type="GO" id="GO:0000917">
    <property type="term" value="P:division septum assembly"/>
    <property type="evidence" value="ECO:0007669"/>
    <property type="project" value="UniProtKB-KW"/>
</dbReference>
<protein>
    <recommendedName>
        <fullName evidence="5">Probable septum site-determining protein MinC</fullName>
    </recommendedName>
</protein>
<comment type="subunit">
    <text evidence="4 5">Interacts with MinD and FtsZ.</text>
</comment>
<evidence type="ECO:0000256" key="5">
    <source>
        <dbReference type="HAMAP-Rule" id="MF_00267"/>
    </source>
</evidence>
<keyword evidence="3 5" id="KW-0131">Cell cycle</keyword>
<dbReference type="InterPro" id="IPR016098">
    <property type="entry name" value="CAP/MinC_C"/>
</dbReference>
<keyword evidence="2 5" id="KW-0717">Septation</keyword>